<dbReference type="EMBL" id="ML996131">
    <property type="protein sequence ID" value="KAF2735839.1"/>
    <property type="molecule type" value="Genomic_DNA"/>
</dbReference>
<evidence type="ECO:0000259" key="1">
    <source>
        <dbReference type="Pfam" id="PF09994"/>
    </source>
</evidence>
<keyword evidence="3" id="KW-1185">Reference proteome</keyword>
<feature type="domain" description="T6SS Phospholipase effector Tle1-like catalytic" evidence="1">
    <location>
        <begin position="2"/>
        <end position="315"/>
    </location>
</feature>
<dbReference type="SUPFAM" id="SSF53474">
    <property type="entry name" value="alpha/beta-Hydrolases"/>
    <property type="match status" value="1"/>
</dbReference>
<dbReference type="InterPro" id="IPR029058">
    <property type="entry name" value="AB_hydrolase_fold"/>
</dbReference>
<dbReference type="PANTHER" id="PTHR33840">
    <property type="match status" value="1"/>
</dbReference>
<accession>A0A9P4V2Q3</accession>
<protein>
    <recommendedName>
        <fullName evidence="1">T6SS Phospholipase effector Tle1-like catalytic domain-containing protein</fullName>
    </recommendedName>
</protein>
<dbReference type="AlphaFoldDB" id="A0A9P4V2Q3"/>
<reference evidence="2" key="1">
    <citation type="journal article" date="2020" name="Stud. Mycol.">
        <title>101 Dothideomycetes genomes: a test case for predicting lifestyles and emergence of pathogens.</title>
        <authorList>
            <person name="Haridas S."/>
            <person name="Albert R."/>
            <person name="Binder M."/>
            <person name="Bloem J."/>
            <person name="Labutti K."/>
            <person name="Salamov A."/>
            <person name="Andreopoulos B."/>
            <person name="Baker S."/>
            <person name="Barry K."/>
            <person name="Bills G."/>
            <person name="Bluhm B."/>
            <person name="Cannon C."/>
            <person name="Castanera R."/>
            <person name="Culley D."/>
            <person name="Daum C."/>
            <person name="Ezra D."/>
            <person name="Gonzalez J."/>
            <person name="Henrissat B."/>
            <person name="Kuo A."/>
            <person name="Liang C."/>
            <person name="Lipzen A."/>
            <person name="Lutzoni F."/>
            <person name="Magnuson J."/>
            <person name="Mondo S."/>
            <person name="Nolan M."/>
            <person name="Ohm R."/>
            <person name="Pangilinan J."/>
            <person name="Park H.-J."/>
            <person name="Ramirez L."/>
            <person name="Alfaro M."/>
            <person name="Sun H."/>
            <person name="Tritt A."/>
            <person name="Yoshinaga Y."/>
            <person name="Zwiers L.-H."/>
            <person name="Turgeon B."/>
            <person name="Goodwin S."/>
            <person name="Spatafora J."/>
            <person name="Crous P."/>
            <person name="Grigoriev I."/>
        </authorList>
    </citation>
    <scope>NUCLEOTIDE SEQUENCE</scope>
    <source>
        <strain evidence="2">CBS 125425</strain>
    </source>
</reference>
<dbReference type="PANTHER" id="PTHR33840:SF1">
    <property type="entry name" value="TLE1 PHOSPHOLIPASE DOMAIN-CONTAINING PROTEIN"/>
    <property type="match status" value="1"/>
</dbReference>
<sequence length="494" mass="54769">MKRLVVCCDGTWVDSTTGTKISLNPLAAFAAELTGKVSLQTPSNVTRLERCVAQLDTPPEYQITYYQAGIGTRNFEDKILGGATGFGLAEHIREAYTFIAANYNRYAYDVDGDGVNGDEIYIIGFSRGAFTARSIASFINDVGLLTPIGMTHFYTIFSDWENQQKKGWKVPFADDPFMGHDKPEYNLFSAAGKKKYVDKLKELKMTTPGVKIKAVAVWDTVGSLGLPRLGIFNQLNHESLDYAFVDTSVPGCIANAIHAISLDEDRKPFMPTIWEKPSPGQTLNQVWFAGAHADIGGSYDDTRAADITLVWMVSQLAALGLKFDTDIMKEELFQPEGKEEIAWGCGPIHNEFKKIYLLADSLTRSPMEYVRYDHDSGVPKVPHELLQDTHEKVHSSVRIRSVKGFDHEQKDYSSPALKGWHVEGVQTAPANGAANGAGTTGEKIRTGQAAIKWRKGDKVMPEAPLSNLEWELIEKFLPDIVTKFLSYSPPTRDL</sequence>
<name>A0A9P4V2Q3_9PLEO</name>
<dbReference type="Pfam" id="PF09994">
    <property type="entry name" value="T6SS_Tle1-like_cat"/>
    <property type="match status" value="1"/>
</dbReference>
<evidence type="ECO:0000313" key="3">
    <source>
        <dbReference type="Proteomes" id="UP000799444"/>
    </source>
</evidence>
<evidence type="ECO:0000313" key="2">
    <source>
        <dbReference type="EMBL" id="KAF2735839.1"/>
    </source>
</evidence>
<dbReference type="InterPro" id="IPR018712">
    <property type="entry name" value="Tle1-like_cat"/>
</dbReference>
<comment type="caution">
    <text evidence="2">The sequence shown here is derived from an EMBL/GenBank/DDBJ whole genome shotgun (WGS) entry which is preliminary data.</text>
</comment>
<dbReference type="Proteomes" id="UP000799444">
    <property type="component" value="Unassembled WGS sequence"/>
</dbReference>
<gene>
    <name evidence="2" type="ORF">EJ04DRAFT_434138</name>
</gene>
<organism evidence="2 3">
    <name type="scientific">Polyplosphaeria fusca</name>
    <dbReference type="NCBI Taxonomy" id="682080"/>
    <lineage>
        <taxon>Eukaryota</taxon>
        <taxon>Fungi</taxon>
        <taxon>Dikarya</taxon>
        <taxon>Ascomycota</taxon>
        <taxon>Pezizomycotina</taxon>
        <taxon>Dothideomycetes</taxon>
        <taxon>Pleosporomycetidae</taxon>
        <taxon>Pleosporales</taxon>
        <taxon>Tetraplosphaeriaceae</taxon>
        <taxon>Polyplosphaeria</taxon>
    </lineage>
</organism>
<dbReference type="OrthoDB" id="3057168at2759"/>
<proteinExistence type="predicted"/>